<evidence type="ECO:0000313" key="3">
    <source>
        <dbReference type="Proteomes" id="UP000008827"/>
    </source>
</evidence>
<protein>
    <submittedName>
        <fullName evidence="1 2">Uncharacterized protein</fullName>
    </submittedName>
</protein>
<dbReference type="AlphaFoldDB" id="A0A0R0GSL6"/>
<gene>
    <name evidence="1" type="ORF">GLYMA_13G230900</name>
</gene>
<dbReference type="InParanoid" id="A0A0R0GSL6"/>
<organism evidence="1">
    <name type="scientific">Glycine max</name>
    <name type="common">Soybean</name>
    <name type="synonym">Glycine hispida</name>
    <dbReference type="NCBI Taxonomy" id="3847"/>
    <lineage>
        <taxon>Eukaryota</taxon>
        <taxon>Viridiplantae</taxon>
        <taxon>Streptophyta</taxon>
        <taxon>Embryophyta</taxon>
        <taxon>Tracheophyta</taxon>
        <taxon>Spermatophyta</taxon>
        <taxon>Magnoliopsida</taxon>
        <taxon>eudicotyledons</taxon>
        <taxon>Gunneridae</taxon>
        <taxon>Pentapetalae</taxon>
        <taxon>rosids</taxon>
        <taxon>fabids</taxon>
        <taxon>Fabales</taxon>
        <taxon>Fabaceae</taxon>
        <taxon>Papilionoideae</taxon>
        <taxon>50 kb inversion clade</taxon>
        <taxon>NPAAA clade</taxon>
        <taxon>indigoferoid/millettioid clade</taxon>
        <taxon>Phaseoleae</taxon>
        <taxon>Glycine</taxon>
        <taxon>Glycine subgen. Soja</taxon>
    </lineage>
</organism>
<dbReference type="EnsemblPlants" id="KRH21293">
    <property type="protein sequence ID" value="KRH21293"/>
    <property type="gene ID" value="GLYMA_13G230900"/>
</dbReference>
<dbReference type="EMBL" id="CM000846">
    <property type="protein sequence ID" value="KRH21293.1"/>
    <property type="molecule type" value="Genomic_DNA"/>
</dbReference>
<evidence type="ECO:0000313" key="2">
    <source>
        <dbReference type="EnsemblPlants" id="KRH21293"/>
    </source>
</evidence>
<evidence type="ECO:0000313" key="1">
    <source>
        <dbReference type="EMBL" id="KRH21293.1"/>
    </source>
</evidence>
<sequence length="162" mass="18170">MSESYFRFWFSETKSDKCEGFSSCPRHFSSTPNHESEKLKTSLLIVITDYQSVRSLRIHNSQRYHEDLSSLTQLRLGDATRWDEREGNGHEGHKGRECHGVQPCLGGIKGRDGGGKVRRQREGEALRGEVEAEGGSSGEEVAVLRCGRVGIVVHEVVRRSGR</sequence>
<name>A0A0R0GSL6_SOYBN</name>
<keyword evidence="3" id="KW-1185">Reference proteome</keyword>
<reference evidence="1" key="3">
    <citation type="submission" date="2018-07" db="EMBL/GenBank/DDBJ databases">
        <title>WGS assembly of Glycine max.</title>
        <authorList>
            <person name="Schmutz J."/>
            <person name="Cannon S."/>
            <person name="Schlueter J."/>
            <person name="Ma J."/>
            <person name="Mitros T."/>
            <person name="Nelson W."/>
            <person name="Hyten D."/>
            <person name="Song Q."/>
            <person name="Thelen J."/>
            <person name="Cheng J."/>
            <person name="Xu D."/>
            <person name="Hellsten U."/>
            <person name="May G."/>
            <person name="Yu Y."/>
            <person name="Sakurai T."/>
            <person name="Umezawa T."/>
            <person name="Bhattacharyya M."/>
            <person name="Sandhu D."/>
            <person name="Valliyodan B."/>
            <person name="Lindquist E."/>
            <person name="Peto M."/>
            <person name="Grant D."/>
            <person name="Shu S."/>
            <person name="Goodstein D."/>
            <person name="Barry K."/>
            <person name="Futrell-Griggs M."/>
            <person name="Abernathy B."/>
            <person name="Du J."/>
            <person name="Tian Z."/>
            <person name="Zhu L."/>
            <person name="Gill N."/>
            <person name="Joshi T."/>
            <person name="Libault M."/>
            <person name="Sethuraman A."/>
            <person name="Zhang X."/>
            <person name="Shinozaki K."/>
            <person name="Nguyen H."/>
            <person name="Wing R."/>
            <person name="Cregan P."/>
            <person name="Specht J."/>
            <person name="Grimwood J."/>
            <person name="Rokhsar D."/>
            <person name="Stacey G."/>
            <person name="Shoemaker R."/>
            <person name="Jackson S."/>
        </authorList>
    </citation>
    <scope>NUCLEOTIDE SEQUENCE</scope>
    <source>
        <tissue evidence="1">Callus</tissue>
    </source>
</reference>
<dbReference type="Gramene" id="KRH21293">
    <property type="protein sequence ID" value="KRH21293"/>
    <property type="gene ID" value="GLYMA_13G230900"/>
</dbReference>
<dbReference type="Proteomes" id="UP000008827">
    <property type="component" value="Chromosome 13"/>
</dbReference>
<accession>A0A0R0GSL6</accession>
<reference evidence="1 2" key="1">
    <citation type="journal article" date="2010" name="Nature">
        <title>Genome sequence of the palaeopolyploid soybean.</title>
        <authorList>
            <person name="Schmutz J."/>
            <person name="Cannon S.B."/>
            <person name="Schlueter J."/>
            <person name="Ma J."/>
            <person name="Mitros T."/>
            <person name="Nelson W."/>
            <person name="Hyten D.L."/>
            <person name="Song Q."/>
            <person name="Thelen J.J."/>
            <person name="Cheng J."/>
            <person name="Xu D."/>
            <person name="Hellsten U."/>
            <person name="May G.D."/>
            <person name="Yu Y."/>
            <person name="Sakurai T."/>
            <person name="Umezawa T."/>
            <person name="Bhattacharyya M.K."/>
            <person name="Sandhu D."/>
            <person name="Valliyodan B."/>
            <person name="Lindquist E."/>
            <person name="Peto M."/>
            <person name="Grant D."/>
            <person name="Shu S."/>
            <person name="Goodstein D."/>
            <person name="Barry K."/>
            <person name="Futrell-Griggs M."/>
            <person name="Abernathy B."/>
            <person name="Du J."/>
            <person name="Tian Z."/>
            <person name="Zhu L."/>
            <person name="Gill N."/>
            <person name="Joshi T."/>
            <person name="Libault M."/>
            <person name="Sethuraman A."/>
            <person name="Zhang X.-C."/>
            <person name="Shinozaki K."/>
            <person name="Nguyen H.T."/>
            <person name="Wing R.A."/>
            <person name="Cregan P."/>
            <person name="Specht J."/>
            <person name="Grimwood J."/>
            <person name="Rokhsar D."/>
            <person name="Stacey G."/>
            <person name="Shoemaker R.C."/>
            <person name="Jackson S.A."/>
        </authorList>
    </citation>
    <scope>NUCLEOTIDE SEQUENCE</scope>
    <source>
        <strain evidence="2">cv. Williams 82</strain>
        <tissue evidence="1">Callus</tissue>
    </source>
</reference>
<proteinExistence type="predicted"/>
<reference evidence="2" key="2">
    <citation type="submission" date="2018-02" db="UniProtKB">
        <authorList>
            <consortium name="EnsemblPlants"/>
        </authorList>
    </citation>
    <scope>IDENTIFICATION</scope>
    <source>
        <strain evidence="2">Williams 82</strain>
    </source>
</reference>